<evidence type="ECO:0000313" key="2">
    <source>
        <dbReference type="EMBL" id="EOZ98525.1"/>
    </source>
</evidence>
<dbReference type="eggNOG" id="ENOG50336GW">
    <property type="taxonomic scope" value="Bacteria"/>
</dbReference>
<organism evidence="2 3">
    <name type="scientific">Indibacter alkaliphilus (strain CCUG 57479 / KCTC 22604 / LW1)</name>
    <dbReference type="NCBI Taxonomy" id="1189612"/>
    <lineage>
        <taxon>Bacteria</taxon>
        <taxon>Pseudomonadati</taxon>
        <taxon>Bacteroidota</taxon>
        <taxon>Cytophagia</taxon>
        <taxon>Cytophagales</taxon>
        <taxon>Cyclobacteriaceae</taxon>
    </lineage>
</organism>
<proteinExistence type="predicted"/>
<protein>
    <recommendedName>
        <fullName evidence="4">Outer membrane protein beta-barrel domain-containing protein</fullName>
    </recommendedName>
</protein>
<dbReference type="STRING" id="1189612.A33Q_1179"/>
<evidence type="ECO:0008006" key="4">
    <source>
        <dbReference type="Google" id="ProtNLM"/>
    </source>
</evidence>
<reference evidence="2 3" key="1">
    <citation type="journal article" date="2013" name="Genome Announc.">
        <title>Draft Genome Sequence of Indibacter alkaliphilus Strain LW1T, Isolated from Lonar Lake, a Haloalkaline Lake in the Buldana District of Maharashtra, India.</title>
        <authorList>
            <person name="Singh A."/>
            <person name="Kumar Jangir P."/>
            <person name="Sharma R."/>
            <person name="Singh A."/>
            <person name="Kumar Pinnaka A."/>
            <person name="Shivaji S."/>
        </authorList>
    </citation>
    <scope>NUCLEOTIDE SEQUENCE [LARGE SCALE GENOMIC DNA]</scope>
    <source>
        <strain evidence="3">CCUG 57479 / KCTC 22604 / LW1</strain>
    </source>
</reference>
<keyword evidence="3" id="KW-1185">Reference proteome</keyword>
<dbReference type="RefSeq" id="WP_009032499.1">
    <property type="nucleotide sequence ID" value="NZ_ALWO02000023.1"/>
</dbReference>
<feature type="signal peptide" evidence="1">
    <location>
        <begin position="1"/>
        <end position="20"/>
    </location>
</feature>
<feature type="chain" id="PRO_5004496090" description="Outer membrane protein beta-barrel domain-containing protein" evidence="1">
    <location>
        <begin position="21"/>
        <end position="252"/>
    </location>
</feature>
<evidence type="ECO:0000256" key="1">
    <source>
        <dbReference type="SAM" id="SignalP"/>
    </source>
</evidence>
<gene>
    <name evidence="2" type="ORF">A33Q_1179</name>
</gene>
<accession>S2DMU9</accession>
<evidence type="ECO:0000313" key="3">
    <source>
        <dbReference type="Proteomes" id="UP000006073"/>
    </source>
</evidence>
<keyword evidence="1" id="KW-0732">Signal</keyword>
<dbReference type="Proteomes" id="UP000006073">
    <property type="component" value="Unassembled WGS sequence"/>
</dbReference>
<comment type="caution">
    <text evidence="2">The sequence shown here is derived from an EMBL/GenBank/DDBJ whole genome shotgun (WGS) entry which is preliminary data.</text>
</comment>
<dbReference type="OrthoDB" id="1148680at2"/>
<dbReference type="EMBL" id="ALWO02000023">
    <property type="protein sequence ID" value="EOZ98525.1"/>
    <property type="molecule type" value="Genomic_DNA"/>
</dbReference>
<name>S2DMU9_INDAL</name>
<sequence length="252" mass="28781">MKKFLFSIVFFFCSAQLLWAQDFYSRWLFTSEISPSFPTAKNRIVENADDYSSLEWRNRIGVRTFGELFVGVQGSLRAYNERLALNGQGSSGISSTIESNLQNTMIGFGPFFNYYFEMSPKFYLIASGFIGLEKGVGAFKYDLVNVNCPNCSSEGVIDELPQRLGQSSFKDVLLTYSGDFGIGYLINDSMGIQVMLNMARYERSSYQTREYDGLGFENPGFRMFYSESVRQWSSITDRMIFHVGIFMALNFE</sequence>
<dbReference type="AlphaFoldDB" id="S2DMU9"/>